<evidence type="ECO:0000313" key="1">
    <source>
        <dbReference type="EMBL" id="PNC53384.1"/>
    </source>
</evidence>
<proteinExistence type="predicted"/>
<dbReference type="Proteomes" id="UP000235914">
    <property type="component" value="Unassembled WGS sequence"/>
</dbReference>
<sequence>MAAGWHSLPELNRAFAVGETAFLTARRREHDSRNKTARFSQSTEICIALSRKESMIFTVSFPLFNQIRNSNRERQPHQNATEPVPECFIPKTWRQAYSDQSISFLMFPNHPFFNRCPPIRIR</sequence>
<organism evidence="1 2">
    <name type="scientific">Akkermansia muciniphila</name>
    <dbReference type="NCBI Taxonomy" id="239935"/>
    <lineage>
        <taxon>Bacteria</taxon>
        <taxon>Pseudomonadati</taxon>
        <taxon>Verrucomicrobiota</taxon>
        <taxon>Verrucomicrobiia</taxon>
        <taxon>Verrucomicrobiales</taxon>
        <taxon>Akkermansiaceae</taxon>
        <taxon>Akkermansia</taxon>
    </lineage>
</organism>
<accession>A0AAP8T8F7</accession>
<name>A0AAP8T8F7_9BACT</name>
<dbReference type="AlphaFoldDB" id="A0AAP8T8F7"/>
<evidence type="ECO:0000313" key="2">
    <source>
        <dbReference type="Proteomes" id="UP000235914"/>
    </source>
</evidence>
<gene>
    <name evidence="1" type="ORF">CXU09_11870</name>
</gene>
<dbReference type="EMBL" id="PJKN01000008">
    <property type="protein sequence ID" value="PNC53384.1"/>
    <property type="molecule type" value="Genomic_DNA"/>
</dbReference>
<protein>
    <submittedName>
        <fullName evidence="1">Uncharacterized protein</fullName>
    </submittedName>
</protein>
<comment type="caution">
    <text evidence="1">The sequence shown here is derived from an EMBL/GenBank/DDBJ whole genome shotgun (WGS) entry which is preliminary data.</text>
</comment>
<reference evidence="1 2" key="1">
    <citation type="journal article" date="2017" name="BMC Genomics">
        <title>Genome sequencing of 39 Akkermansia muciniphila isolates reveals its population structure, genomic and functional diverisity, and global distribution in mammalian gut microbiotas.</title>
        <authorList>
            <person name="Guo X."/>
            <person name="Li S."/>
            <person name="Zhang J."/>
            <person name="Wu F."/>
            <person name="Li X."/>
            <person name="Wu D."/>
            <person name="Zhang M."/>
            <person name="Ou Z."/>
            <person name="Jie Z."/>
            <person name="Yan Q."/>
            <person name="Li P."/>
            <person name="Yi J."/>
            <person name="Peng Y."/>
        </authorList>
    </citation>
    <scope>NUCLEOTIDE SEQUENCE [LARGE SCALE GENOMIC DNA]</scope>
    <source>
        <strain evidence="1 2">GP43</strain>
    </source>
</reference>